<keyword evidence="5 6" id="KW-0472">Membrane</keyword>
<evidence type="ECO:0000256" key="5">
    <source>
        <dbReference type="ARBA" id="ARBA00023136"/>
    </source>
</evidence>
<dbReference type="Gene3D" id="1.20.1250.20">
    <property type="entry name" value="MFS general substrate transporter like domains"/>
    <property type="match status" value="1"/>
</dbReference>
<evidence type="ECO:0000256" key="6">
    <source>
        <dbReference type="SAM" id="Phobius"/>
    </source>
</evidence>
<dbReference type="InterPro" id="IPR000109">
    <property type="entry name" value="POT_fam"/>
</dbReference>
<evidence type="ECO:0000313" key="8">
    <source>
        <dbReference type="Proteomes" id="UP000737018"/>
    </source>
</evidence>
<dbReference type="GO" id="GO:0016020">
    <property type="term" value="C:membrane"/>
    <property type="evidence" value="ECO:0007669"/>
    <property type="project" value="UniProtKB-SubCell"/>
</dbReference>
<feature type="transmembrane region" description="Helical" evidence="6">
    <location>
        <begin position="73"/>
        <end position="97"/>
    </location>
</feature>
<accession>A0A8J4V373</accession>
<feature type="transmembrane region" description="Helical" evidence="6">
    <location>
        <begin position="205"/>
        <end position="227"/>
    </location>
</feature>
<protein>
    <recommendedName>
        <fullName evidence="9">Nitrate transporter</fullName>
    </recommendedName>
</protein>
<reference evidence="7" key="1">
    <citation type="submission" date="2020-03" db="EMBL/GenBank/DDBJ databases">
        <title>Castanea mollissima Vanexum genome sequencing.</title>
        <authorList>
            <person name="Staton M."/>
        </authorList>
    </citation>
    <scope>NUCLEOTIDE SEQUENCE</scope>
    <source>
        <tissue evidence="7">Leaf</tissue>
    </source>
</reference>
<feature type="transmembrane region" description="Helical" evidence="6">
    <location>
        <begin position="151"/>
        <end position="171"/>
    </location>
</feature>
<feature type="transmembrane region" description="Helical" evidence="6">
    <location>
        <begin position="109"/>
        <end position="131"/>
    </location>
</feature>
<comment type="caution">
    <text evidence="7">The sequence shown here is derived from an EMBL/GenBank/DDBJ whole genome shotgun (WGS) entry which is preliminary data.</text>
</comment>
<evidence type="ECO:0000313" key="7">
    <source>
        <dbReference type="EMBL" id="KAF3943062.1"/>
    </source>
</evidence>
<sequence>MKLCLNSESNSLQEEKMEVSSKQNITTQKASSKKGGLRTMPFIIANQTFEKVASFGHLANMILYLILDYNMDSATGAIVLFQWSAISNLTTIIGAFLSDSFLGRFRVIAYRSISSLLGMSVLWLTAILPQARPPPCKHNKGGENKCVSPSSAQLALIFSAFVLMSVGAGGIRPCSLAFGADQFNQLVQVDDLKVKKRSVKILQTFFNWYYVSVGISVMLAVTVMVYIQNAKGWVVDFGIPVVLMLFSSTMFFLGSPLYIKMKAKSSLLTGFAQVIVATWRNRHLSLPVPPLESDGWHHHKASKLTVPTDNLRFLNKACIIRNPLKDLDSDGLAMDPWSLCTITQVEELKALIKVLPIWSTGIPVAVTLNQHTFGMLQAKTMDRRFFMSKFKIPPASFSVFGILSMTATVVFYVQVLVPLLSKFTKRKRGLSLKERMGIGIAISCLATAVSAIVERKRWNEAIREGLSNYPADAVVLNLSAMWLVPQHCLAGIAEAFNFIGQIEFYYSNFLRPCLAVQCLFWHLEWV</sequence>
<dbReference type="SUPFAM" id="SSF103473">
    <property type="entry name" value="MFS general substrate transporter"/>
    <property type="match status" value="1"/>
</dbReference>
<dbReference type="Proteomes" id="UP000737018">
    <property type="component" value="Unassembled WGS sequence"/>
</dbReference>
<dbReference type="InterPro" id="IPR036259">
    <property type="entry name" value="MFS_trans_sf"/>
</dbReference>
<evidence type="ECO:0000256" key="3">
    <source>
        <dbReference type="ARBA" id="ARBA00022692"/>
    </source>
</evidence>
<comment type="similarity">
    <text evidence="2">Belongs to the major facilitator superfamily. Proton-dependent oligopeptide transporter (POT/PTR) (TC 2.A.17) family.</text>
</comment>
<dbReference type="EMBL" id="JRKL02013139">
    <property type="protein sequence ID" value="KAF3943062.1"/>
    <property type="molecule type" value="Genomic_DNA"/>
</dbReference>
<dbReference type="Pfam" id="PF00854">
    <property type="entry name" value="PTR2"/>
    <property type="match status" value="1"/>
</dbReference>
<evidence type="ECO:0000256" key="4">
    <source>
        <dbReference type="ARBA" id="ARBA00022989"/>
    </source>
</evidence>
<name>A0A8J4V373_9ROSI</name>
<comment type="subcellular location">
    <subcellularLocation>
        <location evidence="1">Membrane</location>
        <topology evidence="1">Multi-pass membrane protein</topology>
    </subcellularLocation>
</comment>
<gene>
    <name evidence="7" type="ORF">CMV_030342</name>
</gene>
<evidence type="ECO:0000256" key="1">
    <source>
        <dbReference type="ARBA" id="ARBA00004141"/>
    </source>
</evidence>
<keyword evidence="8" id="KW-1185">Reference proteome</keyword>
<dbReference type="OrthoDB" id="8904098at2759"/>
<evidence type="ECO:0008006" key="9">
    <source>
        <dbReference type="Google" id="ProtNLM"/>
    </source>
</evidence>
<organism evidence="7 8">
    <name type="scientific">Castanea mollissima</name>
    <name type="common">Chinese chestnut</name>
    <dbReference type="NCBI Taxonomy" id="60419"/>
    <lineage>
        <taxon>Eukaryota</taxon>
        <taxon>Viridiplantae</taxon>
        <taxon>Streptophyta</taxon>
        <taxon>Embryophyta</taxon>
        <taxon>Tracheophyta</taxon>
        <taxon>Spermatophyta</taxon>
        <taxon>Magnoliopsida</taxon>
        <taxon>eudicotyledons</taxon>
        <taxon>Gunneridae</taxon>
        <taxon>Pentapetalae</taxon>
        <taxon>rosids</taxon>
        <taxon>fabids</taxon>
        <taxon>Fagales</taxon>
        <taxon>Fagaceae</taxon>
        <taxon>Castanea</taxon>
    </lineage>
</organism>
<feature type="transmembrane region" description="Helical" evidence="6">
    <location>
        <begin position="435"/>
        <end position="453"/>
    </location>
</feature>
<dbReference type="AlphaFoldDB" id="A0A8J4V373"/>
<keyword evidence="3 6" id="KW-0812">Transmembrane</keyword>
<proteinExistence type="inferred from homology"/>
<feature type="transmembrane region" description="Helical" evidence="6">
    <location>
        <begin position="392"/>
        <end position="415"/>
    </location>
</feature>
<keyword evidence="4 6" id="KW-1133">Transmembrane helix</keyword>
<feature type="transmembrane region" description="Helical" evidence="6">
    <location>
        <begin position="239"/>
        <end position="259"/>
    </location>
</feature>
<dbReference type="GO" id="GO:0022857">
    <property type="term" value="F:transmembrane transporter activity"/>
    <property type="evidence" value="ECO:0007669"/>
    <property type="project" value="InterPro"/>
</dbReference>
<evidence type="ECO:0000256" key="2">
    <source>
        <dbReference type="ARBA" id="ARBA00005982"/>
    </source>
</evidence>
<dbReference type="PANTHER" id="PTHR11654">
    <property type="entry name" value="OLIGOPEPTIDE TRANSPORTER-RELATED"/>
    <property type="match status" value="1"/>
</dbReference>